<dbReference type="RefSeq" id="WP_380425359.1">
    <property type="nucleotide sequence ID" value="NZ_JBHRZV010000018.1"/>
</dbReference>
<keyword evidence="3" id="KW-1185">Reference proteome</keyword>
<dbReference type="Gene3D" id="3.40.630.30">
    <property type="match status" value="1"/>
</dbReference>
<dbReference type="PANTHER" id="PTHR39173">
    <property type="entry name" value="ACETYLTRANSFERASE"/>
    <property type="match status" value="1"/>
</dbReference>
<dbReference type="SUPFAM" id="SSF55729">
    <property type="entry name" value="Acyl-CoA N-acyltransferases (Nat)"/>
    <property type="match status" value="1"/>
</dbReference>
<dbReference type="EMBL" id="JBHRZV010000018">
    <property type="protein sequence ID" value="MFC3927594.1"/>
    <property type="molecule type" value="Genomic_DNA"/>
</dbReference>
<dbReference type="InterPro" id="IPR016181">
    <property type="entry name" value="Acyl_CoA_acyltransferase"/>
</dbReference>
<evidence type="ECO:0000313" key="3">
    <source>
        <dbReference type="Proteomes" id="UP001595807"/>
    </source>
</evidence>
<dbReference type="CDD" id="cd04301">
    <property type="entry name" value="NAT_SF"/>
    <property type="match status" value="1"/>
</dbReference>
<name>A0ABV8CUG4_9STRE</name>
<dbReference type="Proteomes" id="UP001595807">
    <property type="component" value="Unassembled WGS sequence"/>
</dbReference>
<reference evidence="3" key="1">
    <citation type="journal article" date="2019" name="Int. J. Syst. Evol. Microbiol.">
        <title>The Global Catalogue of Microorganisms (GCM) 10K type strain sequencing project: providing services to taxonomists for standard genome sequencing and annotation.</title>
        <authorList>
            <consortium name="The Broad Institute Genomics Platform"/>
            <consortium name="The Broad Institute Genome Sequencing Center for Infectious Disease"/>
            <person name="Wu L."/>
            <person name="Ma J."/>
        </authorList>
    </citation>
    <scope>NUCLEOTIDE SEQUENCE [LARGE SCALE GENOMIC DNA]</scope>
    <source>
        <strain evidence="3">CCUG 67170</strain>
    </source>
</reference>
<proteinExistence type="predicted"/>
<accession>A0ABV8CUG4</accession>
<evidence type="ECO:0000313" key="2">
    <source>
        <dbReference type="EMBL" id="MFC3927594.1"/>
    </source>
</evidence>
<evidence type="ECO:0000259" key="1">
    <source>
        <dbReference type="PROSITE" id="PS51186"/>
    </source>
</evidence>
<organism evidence="2 3">
    <name type="scientific">Streptococcus caprae</name>
    <dbReference type="NCBI Taxonomy" id="1640501"/>
    <lineage>
        <taxon>Bacteria</taxon>
        <taxon>Bacillati</taxon>
        <taxon>Bacillota</taxon>
        <taxon>Bacilli</taxon>
        <taxon>Lactobacillales</taxon>
        <taxon>Streptococcaceae</taxon>
        <taxon>Streptococcus</taxon>
    </lineage>
</organism>
<gene>
    <name evidence="2" type="ORF">ACFORF_02985</name>
</gene>
<feature type="domain" description="N-acetyltransferase" evidence="1">
    <location>
        <begin position="19"/>
        <end position="176"/>
    </location>
</feature>
<dbReference type="PANTHER" id="PTHR39173:SF1">
    <property type="entry name" value="ACETYLTRANSFERASE"/>
    <property type="match status" value="1"/>
</dbReference>
<dbReference type="PROSITE" id="PS51186">
    <property type="entry name" value="GNAT"/>
    <property type="match status" value="1"/>
</dbReference>
<protein>
    <submittedName>
        <fullName evidence="2">GNAT family N-acetyltransferase</fullName>
    </submittedName>
</protein>
<comment type="caution">
    <text evidence="2">The sequence shown here is derived from an EMBL/GenBank/DDBJ whole genome shotgun (WGS) entry which is preliminary data.</text>
</comment>
<dbReference type="Pfam" id="PF13302">
    <property type="entry name" value="Acetyltransf_3"/>
    <property type="match status" value="1"/>
</dbReference>
<dbReference type="InterPro" id="IPR000182">
    <property type="entry name" value="GNAT_dom"/>
</dbReference>
<sequence>MMDKLSLIKPSLDYEEQILNYRKAFANEHLYGGNHLEQLATVSEWLNHLERAASPETVTPGRAPSSTFLCIRERDNQMVGICNIRHNLNQDYLINIAGHIGYSVLPSERRQGYAIEQLRLALEKARVLGIQKVLVTAADWNVASQKTILANGGIYEDTRLDESDGDHMLRYWIELD</sequence>